<name>A0ABR8X567_9MICO</name>
<protein>
    <recommendedName>
        <fullName evidence="4">Integral membrane protein</fullName>
    </recommendedName>
</protein>
<feature type="transmembrane region" description="Helical" evidence="1">
    <location>
        <begin position="29"/>
        <end position="51"/>
    </location>
</feature>
<keyword evidence="3" id="KW-1185">Reference proteome</keyword>
<keyword evidence="1" id="KW-0472">Membrane</keyword>
<evidence type="ECO:0008006" key="4">
    <source>
        <dbReference type="Google" id="ProtNLM"/>
    </source>
</evidence>
<feature type="transmembrane region" description="Helical" evidence="1">
    <location>
        <begin position="6"/>
        <end position="22"/>
    </location>
</feature>
<dbReference type="Proteomes" id="UP000602532">
    <property type="component" value="Unassembled WGS sequence"/>
</dbReference>
<reference evidence="2 3" key="1">
    <citation type="submission" date="2020-08" db="EMBL/GenBank/DDBJ databases">
        <title>A Genomic Blueprint of the Chicken Gut Microbiome.</title>
        <authorList>
            <person name="Gilroy R."/>
            <person name="Ravi A."/>
            <person name="Getino M."/>
            <person name="Pursley I."/>
            <person name="Horton D.L."/>
            <person name="Alikhan N.-F."/>
            <person name="Baker D."/>
            <person name="Gharbi K."/>
            <person name="Hall N."/>
            <person name="Watson M."/>
            <person name="Adriaenssens E.M."/>
            <person name="Foster-Nyarko E."/>
            <person name="Jarju S."/>
            <person name="Secka A."/>
            <person name="Antonio M."/>
            <person name="Oren A."/>
            <person name="Chaudhuri R."/>
            <person name="La Ragione R.M."/>
            <person name="Hildebrand F."/>
            <person name="Pallen M.J."/>
        </authorList>
    </citation>
    <scope>NUCLEOTIDE SEQUENCE [LARGE SCALE GENOMIC DNA]</scope>
    <source>
        <strain evidence="2 3">Sa1CUA4</strain>
    </source>
</reference>
<keyword evidence="1" id="KW-0812">Transmembrane</keyword>
<dbReference type="EMBL" id="JACSPM010000004">
    <property type="protein sequence ID" value="MBD8024292.1"/>
    <property type="molecule type" value="Genomic_DNA"/>
</dbReference>
<evidence type="ECO:0000313" key="3">
    <source>
        <dbReference type="Proteomes" id="UP000602532"/>
    </source>
</evidence>
<keyword evidence="1" id="KW-1133">Transmembrane helix</keyword>
<feature type="transmembrane region" description="Helical" evidence="1">
    <location>
        <begin position="57"/>
        <end position="78"/>
    </location>
</feature>
<accession>A0ABR8X567</accession>
<evidence type="ECO:0000256" key="1">
    <source>
        <dbReference type="SAM" id="Phobius"/>
    </source>
</evidence>
<gene>
    <name evidence="2" type="ORF">H9622_11910</name>
</gene>
<proteinExistence type="predicted"/>
<organism evidence="2 3">
    <name type="scientific">Microbacterium gallinarum</name>
    <dbReference type="NCBI Taxonomy" id="2762209"/>
    <lineage>
        <taxon>Bacteria</taxon>
        <taxon>Bacillati</taxon>
        <taxon>Actinomycetota</taxon>
        <taxon>Actinomycetes</taxon>
        <taxon>Micrococcales</taxon>
        <taxon>Microbacteriaceae</taxon>
        <taxon>Microbacterium</taxon>
    </lineage>
</organism>
<sequence>MQIILAIIVGAAIGIAAHFLVAHRSTRGVVIGPALGAFAAGLVWMILTWAGVGTDSVWLWLSMFVAPLVVTYPVLVMLSRMRVAHDASERARLRIG</sequence>
<dbReference type="RefSeq" id="WP_191766642.1">
    <property type="nucleotide sequence ID" value="NZ_JACSPM010000004.1"/>
</dbReference>
<comment type="caution">
    <text evidence="2">The sequence shown here is derived from an EMBL/GenBank/DDBJ whole genome shotgun (WGS) entry which is preliminary data.</text>
</comment>
<evidence type="ECO:0000313" key="2">
    <source>
        <dbReference type="EMBL" id="MBD8024292.1"/>
    </source>
</evidence>